<evidence type="ECO:0000256" key="1">
    <source>
        <dbReference type="SAM" id="Phobius"/>
    </source>
</evidence>
<protein>
    <submittedName>
        <fullName evidence="2">Uncharacterized protein</fullName>
    </submittedName>
</protein>
<keyword evidence="1" id="KW-0812">Transmembrane</keyword>
<dbReference type="EMBL" id="CP073708">
    <property type="protein sequence ID" value="QUO41568.1"/>
    <property type="molecule type" value="Genomic_DNA"/>
</dbReference>
<reference evidence="2 4" key="1">
    <citation type="submission" date="2020-12" db="EMBL/GenBank/DDBJ databases">
        <title>strain FJAT-54423T represents a novel species of the genus Brevibacillus.</title>
        <authorList>
            <person name="Tang R."/>
        </authorList>
    </citation>
    <scope>NUCLEOTIDE SEQUENCE [LARGE SCALE GENOMIC DNA]</scope>
    <source>
        <strain evidence="2 4">FJAT-54423</strain>
    </source>
</reference>
<dbReference type="EMBL" id="CP066308">
    <property type="protein sequence ID" value="QQE74486.1"/>
    <property type="molecule type" value="Genomic_DNA"/>
</dbReference>
<accession>A0A7T5EKW8</accession>
<evidence type="ECO:0000313" key="3">
    <source>
        <dbReference type="EMBL" id="QUO41568.1"/>
    </source>
</evidence>
<evidence type="ECO:0000313" key="4">
    <source>
        <dbReference type="Proteomes" id="UP000595847"/>
    </source>
</evidence>
<keyword evidence="1" id="KW-0472">Membrane</keyword>
<name>A0A7T5EKW8_9BACL</name>
<dbReference type="AlphaFoldDB" id="A0A7T5EKW8"/>
<organism evidence="2 4">
    <name type="scientific">Brevibacillus composti</name>
    <dbReference type="NCBI Taxonomy" id="2796470"/>
    <lineage>
        <taxon>Bacteria</taxon>
        <taxon>Bacillati</taxon>
        <taxon>Bacillota</taxon>
        <taxon>Bacilli</taxon>
        <taxon>Bacillales</taxon>
        <taxon>Paenibacillaceae</taxon>
        <taxon>Brevibacillus</taxon>
    </lineage>
</organism>
<feature type="transmembrane region" description="Helical" evidence="1">
    <location>
        <begin position="5"/>
        <end position="25"/>
    </location>
</feature>
<dbReference type="KEGG" id="bcop:JD108_00150"/>
<dbReference type="Proteomes" id="UP000677234">
    <property type="component" value="Chromosome"/>
</dbReference>
<evidence type="ECO:0000313" key="2">
    <source>
        <dbReference type="EMBL" id="QQE74486.1"/>
    </source>
</evidence>
<reference evidence="3" key="2">
    <citation type="submission" date="2021-04" db="EMBL/GenBank/DDBJ databases">
        <title>Brevibacillus composti FJAT-54423, complete genome.</title>
        <authorList>
            <person name="Tang R."/>
        </authorList>
    </citation>
    <scope>NUCLEOTIDE SEQUENCE</scope>
    <source>
        <strain evidence="3">FJAT-54424</strain>
    </source>
</reference>
<evidence type="ECO:0000313" key="5">
    <source>
        <dbReference type="Proteomes" id="UP000677234"/>
    </source>
</evidence>
<dbReference type="RefSeq" id="WP_198828065.1">
    <property type="nucleotide sequence ID" value="NZ_CP066308.1"/>
</dbReference>
<proteinExistence type="predicted"/>
<gene>
    <name evidence="2" type="ORF">JD108_00150</name>
    <name evidence="3" type="ORF">KDJ56_00150</name>
</gene>
<sequence length="125" mass="14079">MRKSIIYLSFSIVLLFGFILTWTYLLSDDTPQVGETGYYVIDGYIDTSVYQHGTAWSPERTSSEEIAYGLREGYLYKVKKNTPIKVLSSSGYDTATGQKVLYIGTLDGQVEGEVYADYIKKTKAK</sequence>
<keyword evidence="5" id="KW-1185">Reference proteome</keyword>
<keyword evidence="1" id="KW-1133">Transmembrane helix</keyword>
<dbReference type="Proteomes" id="UP000595847">
    <property type="component" value="Chromosome"/>
</dbReference>